<dbReference type="EMBL" id="FOLL01000019">
    <property type="protein sequence ID" value="SFC68685.1"/>
    <property type="molecule type" value="Genomic_DNA"/>
</dbReference>
<evidence type="ECO:0000313" key="2">
    <source>
        <dbReference type="EMBL" id="SFC68685.1"/>
    </source>
</evidence>
<dbReference type="RefSeq" id="WP_090974734.1">
    <property type="nucleotide sequence ID" value="NZ_FOLL01000019.1"/>
</dbReference>
<feature type="domain" description="FAS1" evidence="1">
    <location>
        <begin position="180"/>
        <end position="331"/>
    </location>
</feature>
<dbReference type="Proteomes" id="UP000199577">
    <property type="component" value="Unassembled WGS sequence"/>
</dbReference>
<proteinExistence type="predicted"/>
<dbReference type="PROSITE" id="PS51257">
    <property type="entry name" value="PROKAR_LIPOPROTEIN"/>
    <property type="match status" value="1"/>
</dbReference>
<protein>
    <submittedName>
        <fullName evidence="2">Uncaracterized surface protein containing fasciclin (FAS1) repeats</fullName>
    </submittedName>
</protein>
<dbReference type="SUPFAM" id="SSF82153">
    <property type="entry name" value="FAS1 domain"/>
    <property type="match status" value="2"/>
</dbReference>
<dbReference type="InterPro" id="IPR050904">
    <property type="entry name" value="Adhesion/Biosynth-related"/>
</dbReference>
<dbReference type="AlphaFoldDB" id="A0A1I1L6U7"/>
<dbReference type="OrthoDB" id="1144324at2"/>
<dbReference type="GO" id="GO:0005615">
    <property type="term" value="C:extracellular space"/>
    <property type="evidence" value="ECO:0007669"/>
    <property type="project" value="TreeGrafter"/>
</dbReference>
<organism evidence="2 3">
    <name type="scientific">Parapedobacter composti</name>
    <dbReference type="NCBI Taxonomy" id="623281"/>
    <lineage>
        <taxon>Bacteria</taxon>
        <taxon>Pseudomonadati</taxon>
        <taxon>Bacteroidota</taxon>
        <taxon>Sphingobacteriia</taxon>
        <taxon>Sphingobacteriales</taxon>
        <taxon>Sphingobacteriaceae</taxon>
        <taxon>Parapedobacter</taxon>
    </lineage>
</organism>
<dbReference type="PANTHER" id="PTHR10900">
    <property type="entry name" value="PERIOSTIN-RELATED"/>
    <property type="match status" value="1"/>
</dbReference>
<evidence type="ECO:0000259" key="1">
    <source>
        <dbReference type="PROSITE" id="PS50213"/>
    </source>
</evidence>
<gene>
    <name evidence="2" type="ORF">SAMN05421747_11937</name>
</gene>
<dbReference type="STRING" id="623281.SAMN05421747_11937"/>
<sequence length="335" mass="37381">MRQRILNLRFRTLVFGLLSSGLFGLQSCDKQDVYRDIDYNRISAIVNDNYNLSIFRAALDRTGMDEYLQEQEGPFTVLVPSDDAFARAGINGTTALKARSSAWIGSTVNYHVLNGNYELSKFPYLINQEVNSRGGKVFVSRWIKGQDTVLAINGARVLLEDIPASNGRIQIINRVLEPYFHETLADAVTADTTTLFAEALRRSGLMETLRGEGPYTLFAPSNHAMRRYGYTSIQQVKEANQGTLRELCEFHIAVDRRFINDYILFIGDTHTGSQRMINTFTATVKLIANANEPGGFSGIRLAAPGNVTDVHVTRQDILAGNGVLHIVDDVLRLTR</sequence>
<dbReference type="InterPro" id="IPR000782">
    <property type="entry name" value="FAS1_domain"/>
</dbReference>
<dbReference type="Gene3D" id="2.30.180.10">
    <property type="entry name" value="FAS1 domain"/>
    <property type="match status" value="2"/>
</dbReference>
<dbReference type="InterPro" id="IPR036378">
    <property type="entry name" value="FAS1_dom_sf"/>
</dbReference>
<evidence type="ECO:0000313" key="3">
    <source>
        <dbReference type="Proteomes" id="UP000199577"/>
    </source>
</evidence>
<dbReference type="Pfam" id="PF02469">
    <property type="entry name" value="Fasciclin"/>
    <property type="match status" value="2"/>
</dbReference>
<dbReference type="PANTHER" id="PTHR10900:SF77">
    <property type="entry name" value="FI19380P1"/>
    <property type="match status" value="1"/>
</dbReference>
<dbReference type="PROSITE" id="PS50213">
    <property type="entry name" value="FAS1"/>
    <property type="match status" value="2"/>
</dbReference>
<name>A0A1I1L6U7_9SPHI</name>
<accession>A0A1I1L6U7</accession>
<keyword evidence="3" id="KW-1185">Reference proteome</keyword>
<feature type="domain" description="FAS1" evidence="1">
    <location>
        <begin position="39"/>
        <end position="176"/>
    </location>
</feature>
<reference evidence="2 3" key="1">
    <citation type="submission" date="2016-10" db="EMBL/GenBank/DDBJ databases">
        <authorList>
            <person name="de Groot N.N."/>
        </authorList>
    </citation>
    <scope>NUCLEOTIDE SEQUENCE [LARGE SCALE GENOMIC DNA]</scope>
    <source>
        <strain evidence="2 3">DSM 22900</strain>
    </source>
</reference>
<dbReference type="SMART" id="SM00554">
    <property type="entry name" value="FAS1"/>
    <property type="match status" value="2"/>
</dbReference>